<dbReference type="HOGENOM" id="CLU_797278_0_0_1"/>
<comment type="caution">
    <text evidence="1">The sequence shown here is derived from an EMBL/GenBank/DDBJ whole genome shotgun (WGS) entry which is preliminary data.</text>
</comment>
<proteinExistence type="predicted"/>
<dbReference type="EMBL" id="JEMT01017173">
    <property type="protein sequence ID" value="EXX68775.1"/>
    <property type="molecule type" value="Genomic_DNA"/>
</dbReference>
<evidence type="ECO:0000313" key="1">
    <source>
        <dbReference type="EMBL" id="EXX68775.1"/>
    </source>
</evidence>
<keyword evidence="2" id="KW-1185">Reference proteome</keyword>
<organism evidence="1 2">
    <name type="scientific">Rhizophagus irregularis (strain DAOM 197198w)</name>
    <name type="common">Glomus intraradices</name>
    <dbReference type="NCBI Taxonomy" id="1432141"/>
    <lineage>
        <taxon>Eukaryota</taxon>
        <taxon>Fungi</taxon>
        <taxon>Fungi incertae sedis</taxon>
        <taxon>Mucoromycota</taxon>
        <taxon>Glomeromycotina</taxon>
        <taxon>Glomeromycetes</taxon>
        <taxon>Glomerales</taxon>
        <taxon>Glomeraceae</taxon>
        <taxon>Rhizophagus</taxon>
    </lineage>
</organism>
<name>A0A015JNK5_RHIIW</name>
<dbReference type="OrthoDB" id="2389627at2759"/>
<accession>A0A015JNK5</accession>
<gene>
    <name evidence="1" type="ORF">RirG_102090</name>
</gene>
<protein>
    <submittedName>
        <fullName evidence="1">Uncharacterized protein</fullName>
    </submittedName>
</protein>
<dbReference type="AlphaFoldDB" id="A0A015JNK5"/>
<reference evidence="1 2" key="1">
    <citation type="submission" date="2014-02" db="EMBL/GenBank/DDBJ databases">
        <title>Single nucleus genome sequencing reveals high similarity among nuclei of an endomycorrhizal fungus.</title>
        <authorList>
            <person name="Lin K."/>
            <person name="Geurts R."/>
            <person name="Zhang Z."/>
            <person name="Limpens E."/>
            <person name="Saunders D.G."/>
            <person name="Mu D."/>
            <person name="Pang E."/>
            <person name="Cao H."/>
            <person name="Cha H."/>
            <person name="Lin T."/>
            <person name="Zhou Q."/>
            <person name="Shang Y."/>
            <person name="Li Y."/>
            <person name="Ivanov S."/>
            <person name="Sharma T."/>
            <person name="Velzen R.V."/>
            <person name="Ruijter N.D."/>
            <person name="Aanen D.K."/>
            <person name="Win J."/>
            <person name="Kamoun S."/>
            <person name="Bisseling T."/>
            <person name="Huang S."/>
        </authorList>
    </citation>
    <scope>NUCLEOTIDE SEQUENCE [LARGE SCALE GENOMIC DNA]</scope>
    <source>
        <strain evidence="2">DAOM197198w</strain>
    </source>
</reference>
<dbReference type="Proteomes" id="UP000022910">
    <property type="component" value="Unassembled WGS sequence"/>
</dbReference>
<evidence type="ECO:0000313" key="2">
    <source>
        <dbReference type="Proteomes" id="UP000022910"/>
    </source>
</evidence>
<sequence length="355" mass="41420">MSLNCHCYRCNIVDYSANAYFSLNNEDEQNLILQICVGILKAIQDEKFSIDISYNGSSLTHKQINNITQVENCIDREFNQLFRSNKLHKKINKLPISIWRIEFEWTDNDFLIKRLLKILREWFNPFTNYLQKIDNQKRNKLVSDHSNDGKLKQYLMNNLKNHFPGFEYIIEYSWKSCDNNNCYGDFIFASDSGIFIVIKAKWLNVRRGPNVRKSRISSNKEDKIQVSEYKSKVSEEFNGKFIIVLGVIFTNNLDENNVILKFVDDDGMIAKHFKEVYGFSYPKTKYESYDECQIFLQNRDNFEDSSHNYQTAASTRQVDDPSYGSVATRALSGIAAIVAAGYMFYQTFIKKSDGK</sequence>